<dbReference type="SUPFAM" id="SSF51556">
    <property type="entry name" value="Metallo-dependent hydrolases"/>
    <property type="match status" value="1"/>
</dbReference>
<dbReference type="EMBL" id="SNWQ01000004">
    <property type="protein sequence ID" value="TDO50553.1"/>
    <property type="molecule type" value="Genomic_DNA"/>
</dbReference>
<reference evidence="3 4" key="1">
    <citation type="submission" date="2019-03" db="EMBL/GenBank/DDBJ databases">
        <title>Genomic Encyclopedia of Type Strains, Phase III (KMG-III): the genomes of soil and plant-associated and newly described type strains.</title>
        <authorList>
            <person name="Whitman W."/>
        </authorList>
    </citation>
    <scope>NUCLEOTIDE SEQUENCE [LARGE SCALE GENOMIC DNA]</scope>
    <source>
        <strain evidence="3 4">VKM Ac-2527</strain>
    </source>
</reference>
<dbReference type="PANTHER" id="PTHR22642:SF2">
    <property type="entry name" value="PROTEIN LONG AFTER FAR-RED 3"/>
    <property type="match status" value="1"/>
</dbReference>
<dbReference type="Pfam" id="PF07969">
    <property type="entry name" value="Amidohydro_3"/>
    <property type="match status" value="1"/>
</dbReference>
<dbReference type="Proteomes" id="UP000295388">
    <property type="component" value="Unassembled WGS sequence"/>
</dbReference>
<evidence type="ECO:0000259" key="2">
    <source>
        <dbReference type="Pfam" id="PF07969"/>
    </source>
</evidence>
<evidence type="ECO:0000256" key="1">
    <source>
        <dbReference type="SAM" id="Phobius"/>
    </source>
</evidence>
<dbReference type="GO" id="GO:0016810">
    <property type="term" value="F:hydrolase activity, acting on carbon-nitrogen (but not peptide) bonds"/>
    <property type="evidence" value="ECO:0007669"/>
    <property type="project" value="InterPro"/>
</dbReference>
<keyword evidence="1" id="KW-1133">Transmembrane helix</keyword>
<dbReference type="Gene3D" id="2.30.40.10">
    <property type="entry name" value="Urease, subunit C, domain 1"/>
    <property type="match status" value="1"/>
</dbReference>
<keyword evidence="3" id="KW-0378">Hydrolase</keyword>
<name>A0A4R6KHQ0_9ACTN</name>
<gene>
    <name evidence="3" type="ORF">EV643_10446</name>
</gene>
<dbReference type="InterPro" id="IPR013108">
    <property type="entry name" value="Amidohydro_3"/>
</dbReference>
<comment type="caution">
    <text evidence="3">The sequence shown here is derived from an EMBL/GenBank/DDBJ whole genome shotgun (WGS) entry which is preliminary data.</text>
</comment>
<keyword evidence="4" id="KW-1185">Reference proteome</keyword>
<dbReference type="InterPro" id="IPR011059">
    <property type="entry name" value="Metal-dep_hydrolase_composite"/>
</dbReference>
<evidence type="ECO:0000313" key="3">
    <source>
        <dbReference type="EMBL" id="TDO50553.1"/>
    </source>
</evidence>
<keyword evidence="1" id="KW-0812">Transmembrane</keyword>
<proteinExistence type="predicted"/>
<protein>
    <submittedName>
        <fullName evidence="3">Amidohydrolase family protein</fullName>
    </submittedName>
</protein>
<dbReference type="InterPro" id="IPR032466">
    <property type="entry name" value="Metal_Hydrolase"/>
</dbReference>
<organism evidence="3 4">
    <name type="scientific">Kribbella caucasensis</name>
    <dbReference type="NCBI Taxonomy" id="2512215"/>
    <lineage>
        <taxon>Bacteria</taxon>
        <taxon>Bacillati</taxon>
        <taxon>Actinomycetota</taxon>
        <taxon>Actinomycetes</taxon>
        <taxon>Propionibacteriales</taxon>
        <taxon>Kribbellaceae</taxon>
        <taxon>Kribbella</taxon>
    </lineage>
</organism>
<feature type="transmembrane region" description="Helical" evidence="1">
    <location>
        <begin position="12"/>
        <end position="31"/>
    </location>
</feature>
<sequence>MGRWGVRMSWRLGVVLVEGVAILLLPLPATLPTPPEVIYHNGVVVTMEDGLPRAEAVAVRNGRILAVGDDEDVLALRERRTRVVDLGGRTLLPGFIDSHAHWIGDGSMVGYNADLAVDAALSRGWTSINEQFVNGERLEELRALDAAGRLRLRVNAYLAVNFEDEKFGHWFRGFEPRHAYSPHLRLGGIKLFLDHDWGTKFHWDQAELDEYVLSAHRLGWQVSAHTISAEAHDQYLTAVARAQAAHPSPDERHRAEHVIQLRDDQLTRMGELRMIASIQPGIPGDLAAEAGFPELVARGQTRWIARWRDLVESDVRTIGSTDMPWLVLAVGPQLPHGSPLEAIHQAVTRQSYRGRPPEDWQLAQRLTVDQALRLFTVDAAYGTFEEDVKGSLARGRYADVVILSDDPTTVAVDSLLDIQVLATIVGGRAEYCADTALC</sequence>
<dbReference type="Gene3D" id="3.20.20.140">
    <property type="entry name" value="Metal-dependent hydrolases"/>
    <property type="match status" value="1"/>
</dbReference>
<dbReference type="SUPFAM" id="SSF51338">
    <property type="entry name" value="Composite domain of metallo-dependent hydrolases"/>
    <property type="match status" value="1"/>
</dbReference>
<evidence type="ECO:0000313" key="4">
    <source>
        <dbReference type="Proteomes" id="UP000295388"/>
    </source>
</evidence>
<dbReference type="AlphaFoldDB" id="A0A4R6KHQ0"/>
<dbReference type="PANTHER" id="PTHR22642">
    <property type="entry name" value="IMIDAZOLONEPROPIONASE"/>
    <property type="match status" value="1"/>
</dbReference>
<feature type="domain" description="Amidohydrolase 3" evidence="2">
    <location>
        <begin position="115"/>
        <end position="428"/>
    </location>
</feature>
<accession>A0A4R6KHQ0</accession>
<keyword evidence="1" id="KW-0472">Membrane</keyword>